<organism evidence="5 6">
    <name type="scientific">Sordaria macrospora</name>
    <dbReference type="NCBI Taxonomy" id="5147"/>
    <lineage>
        <taxon>Eukaryota</taxon>
        <taxon>Fungi</taxon>
        <taxon>Dikarya</taxon>
        <taxon>Ascomycota</taxon>
        <taxon>Pezizomycotina</taxon>
        <taxon>Sordariomycetes</taxon>
        <taxon>Sordariomycetidae</taxon>
        <taxon>Sordariales</taxon>
        <taxon>Sordariaceae</taxon>
        <taxon>Sordaria</taxon>
    </lineage>
</organism>
<dbReference type="Pfam" id="PF17921">
    <property type="entry name" value="Integrase_H2C2"/>
    <property type="match status" value="1"/>
</dbReference>
<evidence type="ECO:0000313" key="5">
    <source>
        <dbReference type="EMBL" id="KAA8620657.1"/>
    </source>
</evidence>
<dbReference type="PANTHER" id="PTHR37984:SF5">
    <property type="entry name" value="PROTEIN NYNRIN-LIKE"/>
    <property type="match status" value="1"/>
</dbReference>
<dbReference type="Pfam" id="PF00078">
    <property type="entry name" value="RVT_1"/>
    <property type="match status" value="1"/>
</dbReference>
<dbReference type="CDD" id="cd09274">
    <property type="entry name" value="RNase_HI_RT_Ty3"/>
    <property type="match status" value="1"/>
</dbReference>
<evidence type="ECO:0000313" key="6">
    <source>
        <dbReference type="Proteomes" id="UP000433876"/>
    </source>
</evidence>
<sequence>MAYIDNIIVFSENEETHQKHVHKVLAALEKAGLSVNPKKSEFHKEQVDFLGYRISPGVRGFLGFVNFYRRFIEGFGGIAKPLNDLTKKDIAFNWTKECDDAFNKLKQMILDDPILMLPDPDKEFEVETDASDWAMGGQLGQRDDQNFKVYSDHKNLTYFTSTKELNQRQTRWSEFLSQFNFNIHYRKGSENARADALSRREDLKTKEATLSAALFKANNDGSLRHEPIVQDHDNEFDEDLKVYAIARREPDDWIERIINAQHEVDDEEIKRHLSTSVEPWMHNGKLWVPSALQKELVKDIHESPDEGGHAGITRTIARVQETFGFAKIKDVVTEAS</sequence>
<comment type="caution">
    <text evidence="5">The sequence shown here is derived from an EMBL/GenBank/DDBJ whole genome shotgun (WGS) entry which is preliminary data.</text>
</comment>
<evidence type="ECO:0000256" key="1">
    <source>
        <dbReference type="ARBA" id="ARBA00004173"/>
    </source>
</evidence>
<dbReference type="PROSITE" id="PS50878">
    <property type="entry name" value="RT_POL"/>
    <property type="match status" value="1"/>
</dbReference>
<dbReference type="FunFam" id="3.30.70.270:FF:000020">
    <property type="entry name" value="Transposon Tf2-6 polyprotein-like Protein"/>
    <property type="match status" value="1"/>
</dbReference>
<dbReference type="InterPro" id="IPR043502">
    <property type="entry name" value="DNA/RNA_pol_sf"/>
</dbReference>
<accession>A0A8S8Z989</accession>
<dbReference type="VEuPathDB" id="FungiDB:SMAC_09823"/>
<evidence type="ECO:0000256" key="2">
    <source>
        <dbReference type="ARBA" id="ARBA00023128"/>
    </source>
</evidence>
<evidence type="ECO:0000256" key="3">
    <source>
        <dbReference type="ARBA" id="ARBA00023268"/>
    </source>
</evidence>
<feature type="domain" description="Reverse transcriptase" evidence="4">
    <location>
        <begin position="1"/>
        <end position="54"/>
    </location>
</feature>
<dbReference type="GO" id="GO:0005739">
    <property type="term" value="C:mitochondrion"/>
    <property type="evidence" value="ECO:0007669"/>
    <property type="project" value="UniProtKB-SubCell"/>
</dbReference>
<gene>
    <name evidence="5" type="ORF">SMACR_09823</name>
</gene>
<dbReference type="InterPro" id="IPR050951">
    <property type="entry name" value="Retrovirus_Pol_polyprotein"/>
</dbReference>
<evidence type="ECO:0000259" key="4">
    <source>
        <dbReference type="PROSITE" id="PS50878"/>
    </source>
</evidence>
<keyword evidence="3" id="KW-0511">Multifunctional enzyme</keyword>
<dbReference type="Proteomes" id="UP000433876">
    <property type="component" value="Unassembled WGS sequence"/>
</dbReference>
<comment type="subcellular location">
    <subcellularLocation>
        <location evidence="1">Mitochondrion</location>
    </subcellularLocation>
</comment>
<dbReference type="InterPro" id="IPR041588">
    <property type="entry name" value="Integrase_H2C2"/>
</dbReference>
<dbReference type="InterPro" id="IPR043128">
    <property type="entry name" value="Rev_trsase/Diguanyl_cyclase"/>
</dbReference>
<proteinExistence type="predicted"/>
<dbReference type="SUPFAM" id="SSF56672">
    <property type="entry name" value="DNA/RNA polymerases"/>
    <property type="match status" value="1"/>
</dbReference>
<dbReference type="Pfam" id="PF17919">
    <property type="entry name" value="RT_RNaseH_2"/>
    <property type="match status" value="1"/>
</dbReference>
<dbReference type="AlphaFoldDB" id="A0A8S8Z989"/>
<keyword evidence="2" id="KW-0496">Mitochondrion</keyword>
<dbReference type="GO" id="GO:0003824">
    <property type="term" value="F:catalytic activity"/>
    <property type="evidence" value="ECO:0007669"/>
    <property type="project" value="UniProtKB-KW"/>
</dbReference>
<dbReference type="InterPro" id="IPR000477">
    <property type="entry name" value="RT_dom"/>
</dbReference>
<dbReference type="Gene3D" id="3.30.70.270">
    <property type="match status" value="2"/>
</dbReference>
<dbReference type="Gene3D" id="1.10.340.70">
    <property type="match status" value="1"/>
</dbReference>
<dbReference type="PANTHER" id="PTHR37984">
    <property type="entry name" value="PROTEIN CBG26694"/>
    <property type="match status" value="1"/>
</dbReference>
<name>A0A8S8Z989_SORMA</name>
<dbReference type="EMBL" id="NMPR01000395">
    <property type="protein sequence ID" value="KAA8620657.1"/>
    <property type="molecule type" value="Genomic_DNA"/>
</dbReference>
<protein>
    <recommendedName>
        <fullName evidence="4">Reverse transcriptase domain-containing protein</fullName>
    </recommendedName>
</protein>
<reference evidence="5 6" key="1">
    <citation type="submission" date="2017-07" db="EMBL/GenBank/DDBJ databases">
        <title>Genome sequence of the Sordaria macrospora wild type strain R19027.</title>
        <authorList>
            <person name="Nowrousian M."/>
            <person name="Teichert I."/>
            <person name="Kueck U."/>
        </authorList>
    </citation>
    <scope>NUCLEOTIDE SEQUENCE [LARGE SCALE GENOMIC DNA]</scope>
    <source>
        <strain evidence="5 6">R19027</strain>
        <tissue evidence="5">Mycelium</tissue>
    </source>
</reference>
<dbReference type="InterPro" id="IPR041577">
    <property type="entry name" value="RT_RNaseH_2"/>
</dbReference>